<evidence type="ECO:0000313" key="5">
    <source>
        <dbReference type="Proteomes" id="UP001190700"/>
    </source>
</evidence>
<dbReference type="AlphaFoldDB" id="A0AAE0EWW4"/>
<evidence type="ECO:0000256" key="2">
    <source>
        <dbReference type="SAM" id="MobiDB-lite"/>
    </source>
</evidence>
<proteinExistence type="predicted"/>
<accession>A0AAE0EWW4</accession>
<feature type="compositionally biased region" description="Acidic residues" evidence="2">
    <location>
        <begin position="31"/>
        <end position="49"/>
    </location>
</feature>
<evidence type="ECO:0000313" key="4">
    <source>
        <dbReference type="EMBL" id="KAK3265709.1"/>
    </source>
</evidence>
<evidence type="ECO:0000313" key="3">
    <source>
        <dbReference type="EMBL" id="KAK3243741.1"/>
    </source>
</evidence>
<organism evidence="3 5">
    <name type="scientific">Cymbomonas tetramitiformis</name>
    <dbReference type="NCBI Taxonomy" id="36881"/>
    <lineage>
        <taxon>Eukaryota</taxon>
        <taxon>Viridiplantae</taxon>
        <taxon>Chlorophyta</taxon>
        <taxon>Pyramimonadophyceae</taxon>
        <taxon>Pyramimonadales</taxon>
        <taxon>Pyramimonadaceae</taxon>
        <taxon>Cymbomonas</taxon>
    </lineage>
</organism>
<reference evidence="3 5" key="1">
    <citation type="journal article" date="2015" name="Genome Biol. Evol.">
        <title>Comparative Genomics of a Bacterivorous Green Alga Reveals Evolutionary Causalities and Consequences of Phago-Mixotrophic Mode of Nutrition.</title>
        <authorList>
            <person name="Burns J.A."/>
            <person name="Paasch A."/>
            <person name="Narechania A."/>
            <person name="Kim E."/>
        </authorList>
    </citation>
    <scope>NUCLEOTIDE SEQUENCE [LARGE SCALE GENOMIC DNA]</scope>
    <source>
        <strain evidence="3">PLY_AMNH</strain>
    </source>
</reference>
<gene>
    <name evidence="4" type="ORF">CYMTET_25632</name>
    <name evidence="3" type="ORF">CYMTET_46624</name>
</gene>
<reference evidence="3" key="2">
    <citation type="submission" date="2023-06" db="EMBL/GenBank/DDBJ databases">
        <title>Long-read-based genome assembly of the green algal bacterivore Cymbomonas tetramitiformis.</title>
        <authorList>
            <person name="Gyaltshen Y."/>
            <person name="Rozenberg A."/>
            <person name="Paasch A."/>
            <person name="Burns J.A."/>
            <person name="Warring S."/>
            <person name="Larson R."/>
            <person name="Maurer-Alcala X."/>
            <person name="Dacks J."/>
            <person name="Kim E."/>
        </authorList>
    </citation>
    <scope>NUCLEOTIDE SEQUENCE</scope>
    <source>
        <strain evidence="3">PLY_AMNH</strain>
    </source>
</reference>
<keyword evidence="5" id="KW-1185">Reference proteome</keyword>
<dbReference type="Proteomes" id="UP001190700">
    <property type="component" value="Unassembled WGS sequence"/>
</dbReference>
<feature type="coiled-coil region" evidence="1">
    <location>
        <begin position="147"/>
        <end position="181"/>
    </location>
</feature>
<feature type="region of interest" description="Disordered" evidence="2">
    <location>
        <begin position="185"/>
        <end position="213"/>
    </location>
</feature>
<keyword evidence="1" id="KW-0175">Coiled coil</keyword>
<dbReference type="EMBL" id="LGRX02032674">
    <property type="protein sequence ID" value="KAK3243741.1"/>
    <property type="molecule type" value="Genomic_DNA"/>
</dbReference>
<sequence length="213" mass="24752">MRAATNRQRVSAKEPSEEPDDSSSSKAHEENENESCDEEQEEEEKEEEDVFANIAKPDFGITESFLKYLDNVVEIIKGDYMKEWDTWCVAKAYTHHAWDEYGDDWVEKTHKRLTYLEHNKGVSSNIAERIAAIETRMDYQEQGVRELSFLKGKYEELHRNYQNLQRENDEKTERINFLELQLMAGTTPDEPANTPDSDLANVMSDLGLDYPSD</sequence>
<evidence type="ECO:0000256" key="1">
    <source>
        <dbReference type="SAM" id="Coils"/>
    </source>
</evidence>
<comment type="caution">
    <text evidence="3">The sequence shown here is derived from an EMBL/GenBank/DDBJ whole genome shotgun (WGS) entry which is preliminary data.</text>
</comment>
<feature type="region of interest" description="Disordered" evidence="2">
    <location>
        <begin position="1"/>
        <end position="49"/>
    </location>
</feature>
<dbReference type="EMBL" id="LGRX02013734">
    <property type="protein sequence ID" value="KAK3265709.1"/>
    <property type="molecule type" value="Genomic_DNA"/>
</dbReference>
<name>A0AAE0EWW4_9CHLO</name>
<protein>
    <submittedName>
        <fullName evidence="3">Uncharacterized protein</fullName>
    </submittedName>
</protein>